<keyword evidence="5" id="KW-0547">Nucleotide-binding</keyword>
<dbReference type="EMBL" id="CP045529">
    <property type="protein sequence ID" value="QFU99052.1"/>
    <property type="molecule type" value="Genomic_DNA"/>
</dbReference>
<dbReference type="InterPro" id="IPR003594">
    <property type="entry name" value="HATPase_dom"/>
</dbReference>
<sequence length="491" mass="51826">MAATAPGQPSSTPPAPTEQSAPQATTPARLEPVGFFSGPFKRRTWSELLFLVCTLVTSSVGLAYFFFTIGAGAGFGVTVVGLYVGGSLVVGARMWGSLYRAEGRALLGVDVPAPVPFRRGRGFWGGMGRMLGDTAGWRALAFLFLSFVTNLVGAVFSLVFLAYGLGGLTYGIWYRWLPLQQADDGSWHRGAQYGPGWFVDTPARIWAQAGVGLLLLFLWPQIQRGFVHLTRLLIVNLLGPTQASLRVADLERSRGRTVEDADARLRRIERDLHDGTQARLVAVAMQLGEAKEQLAGASSGTESDDPTVADVLGLVTLAHDSTKEALTELREIARGIHPPVLDNGLAAALGTLAARSPVRTVVDVDPALSERDALAPAIEALAYYVVAELVTNAAKHAHGSTVWVLVEPAAAARPPAPGSTSPTHFVRIRVRDDGVGGAAVNLTDPRPGEGSGLAGLVERVRAVDGTLDVVSPAGAGTRVDVLLPTVVPGEK</sequence>
<dbReference type="GO" id="GO:0005524">
    <property type="term" value="F:ATP binding"/>
    <property type="evidence" value="ECO:0007669"/>
    <property type="project" value="UniProtKB-KW"/>
</dbReference>
<evidence type="ECO:0000313" key="12">
    <source>
        <dbReference type="EMBL" id="QFU99052.1"/>
    </source>
</evidence>
<proteinExistence type="predicted"/>
<evidence type="ECO:0000256" key="2">
    <source>
        <dbReference type="ARBA" id="ARBA00012438"/>
    </source>
</evidence>
<comment type="catalytic activity">
    <reaction evidence="1">
        <text>ATP + protein L-histidine = ADP + protein N-phospho-L-histidine.</text>
        <dbReference type="EC" id="2.7.13.3"/>
    </reaction>
</comment>
<dbReference type="KEGG" id="lxl:KDY119_02578"/>
<dbReference type="Proteomes" id="UP000326702">
    <property type="component" value="Chromosome"/>
</dbReference>
<dbReference type="SMART" id="SM00387">
    <property type="entry name" value="HATPase_c"/>
    <property type="match status" value="1"/>
</dbReference>
<evidence type="ECO:0000259" key="11">
    <source>
        <dbReference type="SMART" id="SM00387"/>
    </source>
</evidence>
<evidence type="ECO:0000313" key="13">
    <source>
        <dbReference type="Proteomes" id="UP000326702"/>
    </source>
</evidence>
<dbReference type="InterPro" id="IPR050482">
    <property type="entry name" value="Sensor_HK_TwoCompSys"/>
</dbReference>
<dbReference type="InterPro" id="IPR011712">
    <property type="entry name" value="Sig_transdc_His_kin_sub3_dim/P"/>
</dbReference>
<keyword evidence="10" id="KW-0812">Transmembrane</keyword>
<feature type="transmembrane region" description="Helical" evidence="10">
    <location>
        <begin position="139"/>
        <end position="165"/>
    </location>
</feature>
<evidence type="ECO:0000256" key="5">
    <source>
        <dbReference type="ARBA" id="ARBA00022741"/>
    </source>
</evidence>
<dbReference type="PANTHER" id="PTHR24421:SF10">
    <property type="entry name" value="NITRATE_NITRITE SENSOR PROTEIN NARQ"/>
    <property type="match status" value="1"/>
</dbReference>
<evidence type="ECO:0000256" key="3">
    <source>
        <dbReference type="ARBA" id="ARBA00022553"/>
    </source>
</evidence>
<keyword evidence="6" id="KW-0418">Kinase</keyword>
<feature type="transmembrane region" description="Helical" evidence="10">
    <location>
        <begin position="73"/>
        <end position="95"/>
    </location>
</feature>
<dbReference type="GO" id="GO:0016020">
    <property type="term" value="C:membrane"/>
    <property type="evidence" value="ECO:0007669"/>
    <property type="project" value="InterPro"/>
</dbReference>
<evidence type="ECO:0000256" key="10">
    <source>
        <dbReference type="SAM" id="Phobius"/>
    </source>
</evidence>
<keyword evidence="8" id="KW-0902">Two-component regulatory system</keyword>
<keyword evidence="13" id="KW-1185">Reference proteome</keyword>
<dbReference type="InterPro" id="IPR036890">
    <property type="entry name" value="HATPase_C_sf"/>
</dbReference>
<dbReference type="Pfam" id="PF07730">
    <property type="entry name" value="HisKA_3"/>
    <property type="match status" value="1"/>
</dbReference>
<keyword evidence="10" id="KW-0472">Membrane</keyword>
<evidence type="ECO:0000256" key="7">
    <source>
        <dbReference type="ARBA" id="ARBA00022840"/>
    </source>
</evidence>
<dbReference type="Pfam" id="PF13796">
    <property type="entry name" value="Sensor"/>
    <property type="match status" value="1"/>
</dbReference>
<dbReference type="SUPFAM" id="SSF55874">
    <property type="entry name" value="ATPase domain of HSP90 chaperone/DNA topoisomerase II/histidine kinase"/>
    <property type="match status" value="1"/>
</dbReference>
<keyword evidence="4" id="KW-0808">Transferase</keyword>
<dbReference type="GO" id="GO:0046983">
    <property type="term" value="F:protein dimerization activity"/>
    <property type="evidence" value="ECO:0007669"/>
    <property type="project" value="InterPro"/>
</dbReference>
<name>A0A5P9QD94_9MICO</name>
<dbReference type="InterPro" id="IPR025828">
    <property type="entry name" value="Put_sensor_dom"/>
</dbReference>
<dbReference type="CDD" id="cd16917">
    <property type="entry name" value="HATPase_UhpB-NarQ-NarX-like"/>
    <property type="match status" value="1"/>
</dbReference>
<feature type="region of interest" description="Disordered" evidence="9">
    <location>
        <begin position="1"/>
        <end position="25"/>
    </location>
</feature>
<dbReference type="GO" id="GO:0000155">
    <property type="term" value="F:phosphorelay sensor kinase activity"/>
    <property type="evidence" value="ECO:0007669"/>
    <property type="project" value="InterPro"/>
</dbReference>
<dbReference type="PANTHER" id="PTHR24421">
    <property type="entry name" value="NITRATE/NITRITE SENSOR PROTEIN NARX-RELATED"/>
    <property type="match status" value="1"/>
</dbReference>
<evidence type="ECO:0000256" key="6">
    <source>
        <dbReference type="ARBA" id="ARBA00022777"/>
    </source>
</evidence>
<dbReference type="AlphaFoldDB" id="A0A5P9QD94"/>
<dbReference type="Gene3D" id="3.30.565.10">
    <property type="entry name" value="Histidine kinase-like ATPase, C-terminal domain"/>
    <property type="match status" value="1"/>
</dbReference>
<dbReference type="EC" id="2.7.13.3" evidence="2"/>
<keyword evidence="10" id="KW-1133">Transmembrane helix</keyword>
<keyword evidence="3" id="KW-0597">Phosphoprotein</keyword>
<feature type="transmembrane region" description="Helical" evidence="10">
    <location>
        <begin position="48"/>
        <end position="67"/>
    </location>
</feature>
<evidence type="ECO:0000256" key="8">
    <source>
        <dbReference type="ARBA" id="ARBA00023012"/>
    </source>
</evidence>
<organism evidence="12 13">
    <name type="scientific">Luteimicrobium xylanilyticum</name>
    <dbReference type="NCBI Taxonomy" id="1133546"/>
    <lineage>
        <taxon>Bacteria</taxon>
        <taxon>Bacillati</taxon>
        <taxon>Actinomycetota</taxon>
        <taxon>Actinomycetes</taxon>
        <taxon>Micrococcales</taxon>
        <taxon>Luteimicrobium</taxon>
    </lineage>
</organism>
<gene>
    <name evidence="12" type="ORF">KDY119_02578</name>
</gene>
<keyword evidence="7" id="KW-0067">ATP-binding</keyword>
<protein>
    <recommendedName>
        <fullName evidence="2">histidine kinase</fullName>
        <ecNumber evidence="2">2.7.13.3</ecNumber>
    </recommendedName>
</protein>
<accession>A0A5P9QD94</accession>
<dbReference type="Gene3D" id="1.20.5.1930">
    <property type="match status" value="1"/>
</dbReference>
<evidence type="ECO:0000256" key="9">
    <source>
        <dbReference type="SAM" id="MobiDB-lite"/>
    </source>
</evidence>
<dbReference type="Pfam" id="PF02518">
    <property type="entry name" value="HATPase_c"/>
    <property type="match status" value="1"/>
</dbReference>
<feature type="domain" description="Histidine kinase/HSP90-like ATPase" evidence="11">
    <location>
        <begin position="377"/>
        <end position="487"/>
    </location>
</feature>
<evidence type="ECO:0000256" key="4">
    <source>
        <dbReference type="ARBA" id="ARBA00022679"/>
    </source>
</evidence>
<reference evidence="12 13" key="1">
    <citation type="submission" date="2019-10" db="EMBL/GenBank/DDBJ databases">
        <title>Genome sequence of Luteimicrobium xylanilyticum HY-24.</title>
        <authorList>
            <person name="Kim D.Y."/>
            <person name="Park H.-Y."/>
        </authorList>
    </citation>
    <scope>NUCLEOTIDE SEQUENCE [LARGE SCALE GENOMIC DNA]</scope>
    <source>
        <strain evidence="12 13">HY-24</strain>
    </source>
</reference>
<evidence type="ECO:0000256" key="1">
    <source>
        <dbReference type="ARBA" id="ARBA00000085"/>
    </source>
</evidence>